<dbReference type="InterPro" id="IPR014729">
    <property type="entry name" value="Rossmann-like_a/b/a_fold"/>
</dbReference>
<organism evidence="4 5">
    <name type="scientific">Candidatus Scalindua japonica</name>
    <dbReference type="NCBI Taxonomy" id="1284222"/>
    <lineage>
        <taxon>Bacteria</taxon>
        <taxon>Pseudomonadati</taxon>
        <taxon>Planctomycetota</taxon>
        <taxon>Candidatus Brocadiia</taxon>
        <taxon>Candidatus Brocadiales</taxon>
        <taxon>Candidatus Scalinduaceae</taxon>
        <taxon>Candidatus Scalindua</taxon>
    </lineage>
</organism>
<dbReference type="Proteomes" id="UP000218542">
    <property type="component" value="Unassembled WGS sequence"/>
</dbReference>
<dbReference type="PIRSF" id="PIRSF006276">
    <property type="entry name" value="UspA"/>
    <property type="match status" value="1"/>
</dbReference>
<dbReference type="Pfam" id="PF00582">
    <property type="entry name" value="Usp"/>
    <property type="match status" value="1"/>
</dbReference>
<dbReference type="InterPro" id="IPR006016">
    <property type="entry name" value="UspA"/>
</dbReference>
<keyword evidence="5" id="KW-1185">Reference proteome</keyword>
<dbReference type="Gene3D" id="3.40.50.620">
    <property type="entry name" value="HUPs"/>
    <property type="match status" value="1"/>
</dbReference>
<dbReference type="CDD" id="cd00293">
    <property type="entry name" value="USP-like"/>
    <property type="match status" value="1"/>
</dbReference>
<evidence type="ECO:0000256" key="1">
    <source>
        <dbReference type="ARBA" id="ARBA00008791"/>
    </source>
</evidence>
<comment type="subcellular location">
    <subcellularLocation>
        <location evidence="2">Cytoplasm</location>
    </subcellularLocation>
</comment>
<reference evidence="5" key="1">
    <citation type="journal article" date="2017" name="Environ. Microbiol. Rep.">
        <title>Genetic Diversity of Marine Anaerobic Ammonium-Oxidizing Bacteria as Revealed by Genomic and Proteomic Analyses of 'Candidatus Scalindua japonica'.</title>
        <authorList>
            <person name="Oshiki M."/>
            <person name="Mizuto K."/>
            <person name="Kimura Z."/>
            <person name="Kindaichi T."/>
            <person name="Satoh H."/>
            <person name="Okabe S."/>
        </authorList>
    </citation>
    <scope>NUCLEOTIDE SEQUENCE [LARGE SCALE GENOMIC DNA]</scope>
    <source>
        <strain evidence="5">husup-a2</strain>
    </source>
</reference>
<keyword evidence="2" id="KW-0963">Cytoplasm</keyword>
<comment type="similarity">
    <text evidence="1 2">Belongs to the universal stress protein A family.</text>
</comment>
<gene>
    <name evidence="4" type="ORF">SCALIN_C13_0216</name>
</gene>
<dbReference type="OrthoDB" id="9788959at2"/>
<dbReference type="AlphaFoldDB" id="A0A286TXS0"/>
<evidence type="ECO:0000259" key="3">
    <source>
        <dbReference type="Pfam" id="PF00582"/>
    </source>
</evidence>
<dbReference type="SUPFAM" id="SSF52402">
    <property type="entry name" value="Adenine nucleotide alpha hydrolases-like"/>
    <property type="match status" value="1"/>
</dbReference>
<dbReference type="RefSeq" id="WP_096894089.1">
    <property type="nucleotide sequence ID" value="NZ_BAOS01000013.1"/>
</dbReference>
<feature type="domain" description="UspA" evidence="3">
    <location>
        <begin position="5"/>
        <end position="146"/>
    </location>
</feature>
<protein>
    <recommendedName>
        <fullName evidence="2">Universal stress protein</fullName>
    </recommendedName>
</protein>
<dbReference type="PANTHER" id="PTHR46268:SF22">
    <property type="entry name" value="SENSOR PROTEIN KDPD-RELATED"/>
    <property type="match status" value="1"/>
</dbReference>
<name>A0A286TXS0_9BACT</name>
<dbReference type="InterPro" id="IPR006015">
    <property type="entry name" value="Universal_stress_UspA"/>
</dbReference>
<accession>A0A286TXS0</accession>
<evidence type="ECO:0000313" key="5">
    <source>
        <dbReference type="Proteomes" id="UP000218542"/>
    </source>
</evidence>
<dbReference type="GO" id="GO:0005737">
    <property type="term" value="C:cytoplasm"/>
    <property type="evidence" value="ECO:0007669"/>
    <property type="project" value="UniProtKB-SubCell"/>
</dbReference>
<proteinExistence type="inferred from homology"/>
<dbReference type="PRINTS" id="PR01438">
    <property type="entry name" value="UNVRSLSTRESS"/>
</dbReference>
<sequence>MIKLERILFPTDFSSTAEHALKYALTFASEHKAKLFVMHVIPNPDSPVVFGEDGESVTPPSFERMEAKAKKSMEQLIPERYAKELEIENIIVQGGPLKEILKCVKKFNIDLLTMASHGRKGISHMLMGSLAEKVVQMAPCPVLTIKHPEHEFVLP</sequence>
<dbReference type="EMBL" id="BAOS01000013">
    <property type="protein sequence ID" value="GAX60699.1"/>
    <property type="molecule type" value="Genomic_DNA"/>
</dbReference>
<evidence type="ECO:0000256" key="2">
    <source>
        <dbReference type="PIRNR" id="PIRNR006276"/>
    </source>
</evidence>
<dbReference type="PANTHER" id="PTHR46268">
    <property type="entry name" value="STRESS RESPONSE PROTEIN NHAX"/>
    <property type="match status" value="1"/>
</dbReference>
<comment type="caution">
    <text evidence="4">The sequence shown here is derived from an EMBL/GenBank/DDBJ whole genome shotgun (WGS) entry which is preliminary data.</text>
</comment>
<evidence type="ECO:0000313" key="4">
    <source>
        <dbReference type="EMBL" id="GAX60699.1"/>
    </source>
</evidence>